<dbReference type="Proteomes" id="UP000634136">
    <property type="component" value="Unassembled WGS sequence"/>
</dbReference>
<dbReference type="CDD" id="cd05121">
    <property type="entry name" value="ABC1_ADCK3-like"/>
    <property type="match status" value="1"/>
</dbReference>
<dbReference type="GO" id="GO:0005524">
    <property type="term" value="F:ATP binding"/>
    <property type="evidence" value="ECO:0007669"/>
    <property type="project" value="InterPro"/>
</dbReference>
<comment type="similarity">
    <text evidence="1">Belongs to the protein kinase superfamily. ADCK protein kinase family.</text>
</comment>
<dbReference type="EMBL" id="JAAIUW010000008">
    <property type="protein sequence ID" value="KAF7820120.1"/>
    <property type="molecule type" value="Genomic_DNA"/>
</dbReference>
<proteinExistence type="inferred from homology"/>
<dbReference type="InterPro" id="IPR011009">
    <property type="entry name" value="Kinase-like_dom_sf"/>
</dbReference>
<organism evidence="4 5">
    <name type="scientific">Senna tora</name>
    <dbReference type="NCBI Taxonomy" id="362788"/>
    <lineage>
        <taxon>Eukaryota</taxon>
        <taxon>Viridiplantae</taxon>
        <taxon>Streptophyta</taxon>
        <taxon>Embryophyta</taxon>
        <taxon>Tracheophyta</taxon>
        <taxon>Spermatophyta</taxon>
        <taxon>Magnoliopsida</taxon>
        <taxon>eudicotyledons</taxon>
        <taxon>Gunneridae</taxon>
        <taxon>Pentapetalae</taxon>
        <taxon>rosids</taxon>
        <taxon>fabids</taxon>
        <taxon>Fabales</taxon>
        <taxon>Fabaceae</taxon>
        <taxon>Caesalpinioideae</taxon>
        <taxon>Cassia clade</taxon>
        <taxon>Senna</taxon>
    </lineage>
</organism>
<dbReference type="InterPro" id="IPR050154">
    <property type="entry name" value="UbiB_kinase"/>
</dbReference>
<dbReference type="PANTHER" id="PTHR10566">
    <property type="entry name" value="CHAPERONE-ACTIVITY OF BC1 COMPLEX CABC1 -RELATED"/>
    <property type="match status" value="1"/>
</dbReference>
<dbReference type="PANTHER" id="PTHR10566:SF123">
    <property type="entry name" value="PROTEIN KINASE SUPERFAMILY PROTEIN"/>
    <property type="match status" value="1"/>
</dbReference>
<name>A0A834TG11_9FABA</name>
<dbReference type="SUPFAM" id="SSF56112">
    <property type="entry name" value="Protein kinase-like (PK-like)"/>
    <property type="match status" value="1"/>
</dbReference>
<dbReference type="AlphaFoldDB" id="A0A834TG11"/>
<evidence type="ECO:0000259" key="3">
    <source>
        <dbReference type="PROSITE" id="PS50011"/>
    </source>
</evidence>
<evidence type="ECO:0000256" key="1">
    <source>
        <dbReference type="ARBA" id="ARBA00009670"/>
    </source>
</evidence>
<accession>A0A834TG11</accession>
<feature type="region of interest" description="Disordered" evidence="2">
    <location>
        <begin position="16"/>
        <end position="36"/>
    </location>
</feature>
<evidence type="ECO:0000313" key="5">
    <source>
        <dbReference type="Proteomes" id="UP000634136"/>
    </source>
</evidence>
<dbReference type="InterPro" id="IPR000719">
    <property type="entry name" value="Prot_kinase_dom"/>
</dbReference>
<protein>
    <submittedName>
        <fullName evidence="4">Sll0005 isoform A</fullName>
    </submittedName>
</protein>
<evidence type="ECO:0000313" key="4">
    <source>
        <dbReference type="EMBL" id="KAF7820120.1"/>
    </source>
</evidence>
<dbReference type="PROSITE" id="PS50011">
    <property type="entry name" value="PROTEIN_KINASE_DOM"/>
    <property type="match status" value="1"/>
</dbReference>
<dbReference type="OrthoDB" id="427480at2759"/>
<gene>
    <name evidence="4" type="ORF">G2W53_025575</name>
</gene>
<dbReference type="GO" id="GO:0004672">
    <property type="term" value="F:protein kinase activity"/>
    <property type="evidence" value="ECO:0007669"/>
    <property type="project" value="InterPro"/>
</dbReference>
<evidence type="ECO:0000256" key="2">
    <source>
        <dbReference type="SAM" id="MobiDB-lite"/>
    </source>
</evidence>
<sequence length="830" mass="93093">MATAIAPPWSAPISALPSVRATRTAPPRSQQSKKRDAGNFSHFTQVLRKDAEFIKKGFGKGVEWANQTFRIPQVTKKIDDLVWLRNLEDPQAPPFSPPSWPQHWYPELTEVDLLMADLKALEAYAGYFYCLSKIWSKPLPEVYDAQDVAAYFSCRPHVVALRLLEVFSAFASAVIRIRTSGIRQFLQPNVEVDNDATASQYNFGMVLKETMLNLGPTFIKVGQSLSTRPDIIGVEMSKALSELHDQIPPFPRSIAMKILEEELGSPVESYFSYITEEPIAAASFGQVYFARTTDGINVAVKVQRPNLHHVVVRDIYILRLGLGLVQKFAKRKSDPRLYADELGKGFVGELDYTLEAANASKFQEVHSPFAFMYVPKVYPHLSRKRVLTMEWMVGESPTDLQSLSAGNPVGNVSVYSERQKDDAKRRLLDLVNKGVEATLVQLLETGLLHADPHPGNLRYTSSGQIGFLDFGLLCQMEKKHQFAMLASIVHIVNGDWASLVGALIDMDVVRPGTNIRLVTMELEHALGEVEFKDGIPDVKFSRVLGKIWSVALKYHFRMPPYYTLVLRSLASLEGLALAADTKFKTFEAAYPYVVRKLLTENSVATRKILHSVLLNRKKEFLWQRLSLFLRVGATRKALQSVGSKNETSLDHSPNKAASVFDVAHLVLRILPSRDGVVLRRLLMTADGASLIKAMVSKEAKIFRQQISEIIADILCQRIVKLFGQGIAVTRYSQVILANGSINREPDLSPRSSLQAYDYNSIYRDRRLRLIFSKALKSASRDPILMLRFCWASFLIIVTSSTLACHRILVCLSEAYLRPMVDAPERYAVGA</sequence>
<comment type="caution">
    <text evidence="4">The sequence shown here is derived from an EMBL/GenBank/DDBJ whole genome shotgun (WGS) entry which is preliminary data.</text>
</comment>
<dbReference type="Pfam" id="PF03109">
    <property type="entry name" value="ABC1"/>
    <property type="match status" value="1"/>
</dbReference>
<reference evidence="4" key="1">
    <citation type="submission" date="2020-09" db="EMBL/GenBank/DDBJ databases">
        <title>Genome-Enabled Discovery of Anthraquinone Biosynthesis in Senna tora.</title>
        <authorList>
            <person name="Kang S.-H."/>
            <person name="Pandey R.P."/>
            <person name="Lee C.-M."/>
            <person name="Sim J.-S."/>
            <person name="Jeong J.-T."/>
            <person name="Choi B.-S."/>
            <person name="Jung M."/>
            <person name="Ginzburg D."/>
            <person name="Zhao K."/>
            <person name="Won S.Y."/>
            <person name="Oh T.-J."/>
            <person name="Yu Y."/>
            <person name="Kim N.-H."/>
            <person name="Lee O.R."/>
            <person name="Lee T.-H."/>
            <person name="Bashyal P."/>
            <person name="Kim T.-S."/>
            <person name="Lee W.-H."/>
            <person name="Kawkins C."/>
            <person name="Kim C.-K."/>
            <person name="Kim J.S."/>
            <person name="Ahn B.O."/>
            <person name="Rhee S.Y."/>
            <person name="Sohng J.K."/>
        </authorList>
    </citation>
    <scope>NUCLEOTIDE SEQUENCE</scope>
    <source>
        <tissue evidence="4">Leaf</tissue>
    </source>
</reference>
<keyword evidence="5" id="KW-1185">Reference proteome</keyword>
<dbReference type="InterPro" id="IPR004147">
    <property type="entry name" value="ABC1_dom"/>
</dbReference>
<feature type="domain" description="Protein kinase" evidence="3">
    <location>
        <begin position="273"/>
        <end position="621"/>
    </location>
</feature>